<keyword evidence="6 11" id="KW-0808">Transferase</keyword>
<evidence type="ECO:0000256" key="2">
    <source>
        <dbReference type="ARBA" id="ARBA00004932"/>
    </source>
</evidence>
<evidence type="ECO:0000256" key="4">
    <source>
        <dbReference type="ARBA" id="ARBA00005221"/>
    </source>
</evidence>
<comment type="caution">
    <text evidence="12">The sequence shown here is derived from an EMBL/GenBank/DDBJ whole genome shotgun (WGS) entry which is preliminary data.</text>
</comment>
<comment type="pathway">
    <text evidence="2">Isoprenoid biosynthesis; geranyl diphosphate biosynthesis; geranyl diphosphate from dimethylallyl diphosphate and isopentenyl diphosphate: step 1/1.</text>
</comment>
<dbReference type="InterPro" id="IPR008949">
    <property type="entry name" value="Isoprenoid_synthase_dom_sf"/>
</dbReference>
<evidence type="ECO:0000256" key="3">
    <source>
        <dbReference type="ARBA" id="ARBA00005035"/>
    </source>
</evidence>
<dbReference type="Proteomes" id="UP000827721">
    <property type="component" value="Unassembled WGS sequence"/>
</dbReference>
<name>A0ABQ8HEF2_9ROSI</name>
<reference evidence="12 13" key="1">
    <citation type="submission" date="2021-02" db="EMBL/GenBank/DDBJ databases">
        <title>Plant Genome Project.</title>
        <authorList>
            <person name="Zhang R.-G."/>
        </authorList>
    </citation>
    <scope>NUCLEOTIDE SEQUENCE [LARGE SCALE GENOMIC DNA]</scope>
    <source>
        <tissue evidence="12">Leaves</tissue>
    </source>
</reference>
<dbReference type="InterPro" id="IPR033749">
    <property type="entry name" value="Polyprenyl_synt_CS"/>
</dbReference>
<comment type="pathway">
    <text evidence="4">Isoprenoid biosynthesis; geranylgeranyl diphosphate biosynthesis; geranylgeranyl diphosphate from farnesyl diphosphate and isopentenyl diphosphate: step 1/1.</text>
</comment>
<evidence type="ECO:0000313" key="13">
    <source>
        <dbReference type="Proteomes" id="UP000827721"/>
    </source>
</evidence>
<evidence type="ECO:0000256" key="11">
    <source>
        <dbReference type="RuleBase" id="RU004466"/>
    </source>
</evidence>
<dbReference type="NCBIfam" id="NF045485">
    <property type="entry name" value="FPPsyn"/>
    <property type="match status" value="1"/>
</dbReference>
<evidence type="ECO:0000256" key="8">
    <source>
        <dbReference type="ARBA" id="ARBA00022746"/>
    </source>
</evidence>
<dbReference type="Gene3D" id="1.10.600.10">
    <property type="entry name" value="Farnesyl Diphosphate Synthase"/>
    <property type="match status" value="1"/>
</dbReference>
<keyword evidence="9" id="KW-0460">Magnesium</keyword>
<organism evidence="12 13">
    <name type="scientific">Xanthoceras sorbifolium</name>
    <dbReference type="NCBI Taxonomy" id="99658"/>
    <lineage>
        <taxon>Eukaryota</taxon>
        <taxon>Viridiplantae</taxon>
        <taxon>Streptophyta</taxon>
        <taxon>Embryophyta</taxon>
        <taxon>Tracheophyta</taxon>
        <taxon>Spermatophyta</taxon>
        <taxon>Magnoliopsida</taxon>
        <taxon>eudicotyledons</taxon>
        <taxon>Gunneridae</taxon>
        <taxon>Pentapetalae</taxon>
        <taxon>rosids</taxon>
        <taxon>malvids</taxon>
        <taxon>Sapindales</taxon>
        <taxon>Sapindaceae</taxon>
        <taxon>Xanthoceroideae</taxon>
        <taxon>Xanthoceras</taxon>
    </lineage>
</organism>
<comment type="cofactor">
    <cofactor evidence="1">
        <name>Mg(2+)</name>
        <dbReference type="ChEBI" id="CHEBI:18420"/>
    </cofactor>
</comment>
<dbReference type="InterPro" id="IPR053378">
    <property type="entry name" value="Prenyl_diphosphate_synthase"/>
</dbReference>
<dbReference type="CDD" id="cd00685">
    <property type="entry name" value="Trans_IPPS_HT"/>
    <property type="match status" value="1"/>
</dbReference>
<comment type="similarity">
    <text evidence="5 11">Belongs to the FPP/GGPP synthase family.</text>
</comment>
<protein>
    <submittedName>
        <fullName evidence="12">Uncharacterized protein</fullName>
    </submittedName>
</protein>
<keyword evidence="7" id="KW-0479">Metal-binding</keyword>
<evidence type="ECO:0000313" key="12">
    <source>
        <dbReference type="EMBL" id="KAH7556999.1"/>
    </source>
</evidence>
<comment type="pathway">
    <text evidence="3">Isoprenoid biosynthesis; farnesyl diphosphate biosynthesis; farnesyl diphosphate from geranyl diphosphate and isopentenyl diphosphate: step 1/1.</text>
</comment>
<dbReference type="PANTHER" id="PTHR43281:SF1">
    <property type="entry name" value="FARNESYL DIPHOSPHATE SYNTHASE"/>
    <property type="match status" value="1"/>
</dbReference>
<dbReference type="InterPro" id="IPR000092">
    <property type="entry name" value="Polyprenyl_synt"/>
</dbReference>
<evidence type="ECO:0000256" key="7">
    <source>
        <dbReference type="ARBA" id="ARBA00022723"/>
    </source>
</evidence>
<dbReference type="PROSITE" id="PS00723">
    <property type="entry name" value="POLYPRENYL_SYNTHASE_1"/>
    <property type="match status" value="1"/>
</dbReference>
<keyword evidence="8" id="KW-0125">Carotenoid biosynthesis</keyword>
<evidence type="ECO:0000256" key="10">
    <source>
        <dbReference type="ARBA" id="ARBA00023229"/>
    </source>
</evidence>
<dbReference type="PANTHER" id="PTHR43281">
    <property type="entry name" value="FARNESYL DIPHOSPHATE SYNTHASE"/>
    <property type="match status" value="1"/>
</dbReference>
<gene>
    <name evidence="12" type="ORF">JRO89_XS11G0026300</name>
</gene>
<sequence>MYSVCHNKNYTQVPSDHHPKIFSMKLTHFQSALYVGGKYSSLLFRPKKAVSSMMTMKIKSQSNPFEFGEYRATKVKRVNKALDEAIPLMQEPTILHEAMRYTLLAGGKRSFPTLCIASCELVGGDECSAMPMACALEMLNTAGVIQDDLPCMDNDDLRRGKPSNHKVFGEATSILASHALLSLAIEYIATETKNAPLDRLVRAIAEFCSSAGSKGYAGGQVMDMCSEGKEISLSELEFIQRLKTGMFVETAVVGGVLLGGGSEVEIERIRNYGRFLGLAYQVQNDLLDVTGSVDKLGKEVGRDSQLDKATIIKLVGIDKSKDIARDLVAQAHQQLAYFDPAKAAPLYHMANFVITRQI</sequence>
<accession>A0ABQ8HEF2</accession>
<proteinExistence type="inferred from homology"/>
<evidence type="ECO:0000256" key="9">
    <source>
        <dbReference type="ARBA" id="ARBA00022842"/>
    </source>
</evidence>
<dbReference type="Pfam" id="PF00348">
    <property type="entry name" value="polyprenyl_synt"/>
    <property type="match status" value="1"/>
</dbReference>
<dbReference type="SFLD" id="SFLDS00005">
    <property type="entry name" value="Isoprenoid_Synthase_Type_I"/>
    <property type="match status" value="1"/>
</dbReference>
<evidence type="ECO:0000256" key="6">
    <source>
        <dbReference type="ARBA" id="ARBA00022679"/>
    </source>
</evidence>
<dbReference type="EMBL" id="JAFEMO010000011">
    <property type="protein sequence ID" value="KAH7556999.1"/>
    <property type="molecule type" value="Genomic_DNA"/>
</dbReference>
<dbReference type="SFLD" id="SFLDG01017">
    <property type="entry name" value="Polyprenyl_Transferase_Like"/>
    <property type="match status" value="1"/>
</dbReference>
<keyword evidence="13" id="KW-1185">Reference proteome</keyword>
<evidence type="ECO:0000256" key="1">
    <source>
        <dbReference type="ARBA" id="ARBA00001946"/>
    </source>
</evidence>
<dbReference type="SUPFAM" id="SSF48576">
    <property type="entry name" value="Terpenoid synthases"/>
    <property type="match status" value="1"/>
</dbReference>
<evidence type="ECO:0000256" key="5">
    <source>
        <dbReference type="ARBA" id="ARBA00006706"/>
    </source>
</evidence>
<keyword evidence="10" id="KW-0414">Isoprene biosynthesis</keyword>